<keyword evidence="3 5" id="KW-0732">Signal</keyword>
<dbReference type="EMBL" id="LJYW01000001">
    <property type="protein sequence ID" value="KPL53317.1"/>
    <property type="molecule type" value="Genomic_DNA"/>
</dbReference>
<dbReference type="Pfam" id="PF13416">
    <property type="entry name" value="SBP_bac_8"/>
    <property type="match status" value="1"/>
</dbReference>
<dbReference type="PANTHER" id="PTHR30222">
    <property type="entry name" value="SPERMIDINE/PUTRESCINE-BINDING PERIPLASMIC PROTEIN"/>
    <property type="match status" value="1"/>
</dbReference>
<dbReference type="RefSeq" id="WP_054359482.1">
    <property type="nucleotide sequence ID" value="NZ_JAPCYQ010000001.1"/>
</dbReference>
<organism evidence="6 7">
    <name type="scientific">Prosthecodimorpha hirschii</name>
    <dbReference type="NCBI Taxonomy" id="665126"/>
    <lineage>
        <taxon>Bacteria</taxon>
        <taxon>Pseudomonadati</taxon>
        <taxon>Pseudomonadota</taxon>
        <taxon>Alphaproteobacteria</taxon>
        <taxon>Hyphomicrobiales</taxon>
        <taxon>Ancalomicrobiaceae</taxon>
        <taxon>Prosthecodimorpha</taxon>
    </lineage>
</organism>
<feature type="chain" id="PRO_5006132155" evidence="5">
    <location>
        <begin position="26"/>
        <end position="359"/>
    </location>
</feature>
<evidence type="ECO:0000256" key="4">
    <source>
        <dbReference type="ARBA" id="ARBA00022764"/>
    </source>
</evidence>
<evidence type="ECO:0000313" key="6">
    <source>
        <dbReference type="EMBL" id="KPL53317.1"/>
    </source>
</evidence>
<feature type="signal peptide" evidence="5">
    <location>
        <begin position="1"/>
        <end position="25"/>
    </location>
</feature>
<dbReference type="AlphaFoldDB" id="A0A0P6W7H6"/>
<reference evidence="6 7" key="2">
    <citation type="submission" date="2015-10" db="EMBL/GenBank/DDBJ databases">
        <title>Draft Genome Sequence of Prosthecomicrobium hirschii ATCC 27832.</title>
        <authorList>
            <person name="Daniel J."/>
            <person name="Givan S.A."/>
            <person name="Brun Y.V."/>
            <person name="Brown P.J."/>
        </authorList>
    </citation>
    <scope>NUCLEOTIDE SEQUENCE [LARGE SCALE GENOMIC DNA]</scope>
    <source>
        <strain evidence="6 7">16</strain>
    </source>
</reference>
<dbReference type="GO" id="GO:0015846">
    <property type="term" value="P:polyamine transport"/>
    <property type="evidence" value="ECO:0007669"/>
    <property type="project" value="InterPro"/>
</dbReference>
<sequence>MKRHLFILAATTALSVVSVALPAGAETLRLLTWGGYASDEVIKAFEKEYSDIKVEVTLSNNEEMIAKLRATGGSGFDLAQPGFNRIKAAHVEFDIYKPLDLSKIETGRFDPIMFNRVVASTSIDGKVYAVPHLWGTSGIMVDKTKAPDLKDWLDLCDPKYKGRTSMRLARTILVGSAFAMGEDPYAAYGDLKKYQEIMSKVADRLIACKDNVKAYWRGGDDLSAMMLSGEAVASDTWDSTAYKIFAQNKNIVYVPPKSGAVGWIDSFALPRKGRADDAAYKWINFVTRPEIAALMGAKTGAVTAVKGGIDVMPADKKEAIKAAFTDADIANIKWAAVIQPGVEDIEGKTLERIKAATAK</sequence>
<comment type="caution">
    <text evidence="6">The sequence shown here is derived from an EMBL/GenBank/DDBJ whole genome shotgun (WGS) entry which is preliminary data.</text>
</comment>
<evidence type="ECO:0000256" key="3">
    <source>
        <dbReference type="ARBA" id="ARBA00022729"/>
    </source>
</evidence>
<evidence type="ECO:0000256" key="1">
    <source>
        <dbReference type="ARBA" id="ARBA00004418"/>
    </source>
</evidence>
<dbReference type="InterPro" id="IPR001188">
    <property type="entry name" value="Sperm_putr-bd"/>
</dbReference>
<evidence type="ECO:0000256" key="5">
    <source>
        <dbReference type="SAM" id="SignalP"/>
    </source>
</evidence>
<keyword evidence="4" id="KW-0574">Periplasm</keyword>
<proteinExistence type="predicted"/>
<gene>
    <name evidence="6" type="ORF">ABB55_14755</name>
</gene>
<dbReference type="InterPro" id="IPR006059">
    <property type="entry name" value="SBP"/>
</dbReference>
<reference evidence="6 7" key="1">
    <citation type="submission" date="2015-09" db="EMBL/GenBank/DDBJ databases">
        <authorList>
            <person name="Jackson K.R."/>
            <person name="Lunt B.L."/>
            <person name="Fisher J.N.B."/>
            <person name="Gardner A.V."/>
            <person name="Bailey M.E."/>
            <person name="Deus L.M."/>
            <person name="Earl A.S."/>
            <person name="Gibby P.D."/>
            <person name="Hartmann K.A."/>
            <person name="Liu J.E."/>
            <person name="Manci A.M."/>
            <person name="Nielsen D.A."/>
            <person name="Solomon M.B."/>
            <person name="Breakwell D.P."/>
            <person name="Burnett S.H."/>
            <person name="Grose J.H."/>
        </authorList>
    </citation>
    <scope>NUCLEOTIDE SEQUENCE [LARGE SCALE GENOMIC DNA]</scope>
    <source>
        <strain evidence="6 7">16</strain>
    </source>
</reference>
<keyword evidence="7" id="KW-1185">Reference proteome</keyword>
<comment type="subcellular location">
    <subcellularLocation>
        <location evidence="1">Periplasm</location>
    </subcellularLocation>
</comment>
<dbReference type="STRING" id="665126.ABB55_14755"/>
<dbReference type="PRINTS" id="PR00909">
    <property type="entry name" value="SPERMDNBNDNG"/>
</dbReference>
<evidence type="ECO:0000313" key="7">
    <source>
        <dbReference type="Proteomes" id="UP000048984"/>
    </source>
</evidence>
<keyword evidence="2" id="KW-0813">Transport</keyword>
<protein>
    <submittedName>
        <fullName evidence="6">Spermidine/putrescine ABC transporter substrate-binding protein</fullName>
    </submittedName>
</protein>
<dbReference type="Gene3D" id="3.40.190.10">
    <property type="entry name" value="Periplasmic binding protein-like II"/>
    <property type="match status" value="2"/>
</dbReference>
<dbReference type="GO" id="GO:0019808">
    <property type="term" value="F:polyamine binding"/>
    <property type="evidence" value="ECO:0007669"/>
    <property type="project" value="InterPro"/>
</dbReference>
<dbReference type="SUPFAM" id="SSF53850">
    <property type="entry name" value="Periplasmic binding protein-like II"/>
    <property type="match status" value="1"/>
</dbReference>
<dbReference type="PANTHER" id="PTHR30222:SF17">
    <property type="entry name" value="SPERMIDINE_PUTRESCINE-BINDING PERIPLASMIC PROTEIN"/>
    <property type="match status" value="1"/>
</dbReference>
<name>A0A0P6W7H6_9HYPH</name>
<evidence type="ECO:0000256" key="2">
    <source>
        <dbReference type="ARBA" id="ARBA00022448"/>
    </source>
</evidence>
<dbReference type="GO" id="GO:0042597">
    <property type="term" value="C:periplasmic space"/>
    <property type="evidence" value="ECO:0007669"/>
    <property type="project" value="UniProtKB-SubCell"/>
</dbReference>
<dbReference type="Proteomes" id="UP000048984">
    <property type="component" value="Unassembled WGS sequence"/>
</dbReference>
<accession>A0A0P6W7H6</accession>